<sequence>MQLLLISNVLILVPCFAYAACEELDRDALLSLLFKAPLNWSASDNCCFWDGITYDPLDHRRVIRLWLSKRGISCVISSAITNLTHLTHLNLSHNSLLGSLLDDLLSSLPNLQQQQLFRVNTDEQPQQPRFPYILNSLSGPIGDGIINLTNLNILELFSNLFAGPIPTHIGSLFKLETLLLHINNFTCPLPFQVGNTAPPTSYR</sequence>
<proteinExistence type="predicted"/>
<dbReference type="SUPFAM" id="SSF52058">
    <property type="entry name" value="L domain-like"/>
    <property type="match status" value="1"/>
</dbReference>
<evidence type="ECO:0000313" key="4">
    <source>
        <dbReference type="Proteomes" id="UP000315295"/>
    </source>
</evidence>
<accession>A0A540NM80</accession>
<keyword evidence="1 2" id="KW-0732">Signal</keyword>
<dbReference type="AlphaFoldDB" id="A0A540NM80"/>
<evidence type="ECO:0000256" key="1">
    <source>
        <dbReference type="ARBA" id="ARBA00022729"/>
    </source>
</evidence>
<feature type="chain" id="PRO_5022185710" description="Leucine-rich repeat-containing N-terminal plant-type domain-containing protein" evidence="2">
    <location>
        <begin position="20"/>
        <end position="203"/>
    </location>
</feature>
<dbReference type="Gene3D" id="3.80.10.10">
    <property type="entry name" value="Ribonuclease Inhibitor"/>
    <property type="match status" value="2"/>
</dbReference>
<evidence type="ECO:0008006" key="5">
    <source>
        <dbReference type="Google" id="ProtNLM"/>
    </source>
</evidence>
<dbReference type="InterPro" id="IPR053211">
    <property type="entry name" value="DNA_repair-toleration"/>
</dbReference>
<name>A0A540NM80_MALBA</name>
<dbReference type="PANTHER" id="PTHR48060">
    <property type="entry name" value="DNA DAMAGE-REPAIR/TOLERATION PROTEIN DRT100"/>
    <property type="match status" value="1"/>
</dbReference>
<protein>
    <recommendedName>
        <fullName evidence="5">Leucine-rich repeat-containing N-terminal plant-type domain-containing protein</fullName>
    </recommendedName>
</protein>
<dbReference type="PANTHER" id="PTHR48060:SF21">
    <property type="entry name" value="L DOMAIN-LIKE PROTEIN"/>
    <property type="match status" value="1"/>
</dbReference>
<evidence type="ECO:0000313" key="3">
    <source>
        <dbReference type="EMBL" id="TQE12138.1"/>
    </source>
</evidence>
<organism evidence="3 4">
    <name type="scientific">Malus baccata</name>
    <name type="common">Siberian crab apple</name>
    <name type="synonym">Pyrus baccata</name>
    <dbReference type="NCBI Taxonomy" id="106549"/>
    <lineage>
        <taxon>Eukaryota</taxon>
        <taxon>Viridiplantae</taxon>
        <taxon>Streptophyta</taxon>
        <taxon>Embryophyta</taxon>
        <taxon>Tracheophyta</taxon>
        <taxon>Spermatophyta</taxon>
        <taxon>Magnoliopsida</taxon>
        <taxon>eudicotyledons</taxon>
        <taxon>Gunneridae</taxon>
        <taxon>Pentapetalae</taxon>
        <taxon>rosids</taxon>
        <taxon>fabids</taxon>
        <taxon>Rosales</taxon>
        <taxon>Rosaceae</taxon>
        <taxon>Amygdaloideae</taxon>
        <taxon>Maleae</taxon>
        <taxon>Malus</taxon>
    </lineage>
</organism>
<dbReference type="EMBL" id="VIEB01000022">
    <property type="protein sequence ID" value="TQE12138.1"/>
    <property type="molecule type" value="Genomic_DNA"/>
</dbReference>
<evidence type="ECO:0000256" key="2">
    <source>
        <dbReference type="SAM" id="SignalP"/>
    </source>
</evidence>
<comment type="caution">
    <text evidence="3">The sequence shown here is derived from an EMBL/GenBank/DDBJ whole genome shotgun (WGS) entry which is preliminary data.</text>
</comment>
<dbReference type="Proteomes" id="UP000315295">
    <property type="component" value="Unassembled WGS sequence"/>
</dbReference>
<feature type="signal peptide" evidence="2">
    <location>
        <begin position="1"/>
        <end position="19"/>
    </location>
</feature>
<dbReference type="InterPro" id="IPR032675">
    <property type="entry name" value="LRR_dom_sf"/>
</dbReference>
<keyword evidence="4" id="KW-1185">Reference proteome</keyword>
<dbReference type="STRING" id="106549.A0A540NM80"/>
<gene>
    <name evidence="3" type="ORF">C1H46_002208</name>
</gene>
<reference evidence="3 4" key="1">
    <citation type="journal article" date="2019" name="G3 (Bethesda)">
        <title>Sequencing of a Wild Apple (Malus baccata) Genome Unravels the Differences Between Cultivated and Wild Apple Species Regarding Disease Resistance and Cold Tolerance.</title>
        <authorList>
            <person name="Chen X."/>
        </authorList>
    </citation>
    <scope>NUCLEOTIDE SEQUENCE [LARGE SCALE GENOMIC DNA]</scope>
    <source>
        <strain evidence="4">cv. Shandingzi</strain>
        <tissue evidence="3">Leaves</tissue>
    </source>
</reference>